<feature type="domain" description="ThuA-like" evidence="1">
    <location>
        <begin position="6"/>
        <end position="221"/>
    </location>
</feature>
<dbReference type="PIRSF" id="PIRSF030013">
    <property type="entry name" value="ThuA"/>
    <property type="match status" value="1"/>
</dbReference>
<organism evidence="2 3">
    <name type="scientific">Melghirimyces profundicolus</name>
    <dbReference type="NCBI Taxonomy" id="1242148"/>
    <lineage>
        <taxon>Bacteria</taxon>
        <taxon>Bacillati</taxon>
        <taxon>Bacillota</taxon>
        <taxon>Bacilli</taxon>
        <taxon>Bacillales</taxon>
        <taxon>Thermoactinomycetaceae</taxon>
        <taxon>Melghirimyces</taxon>
    </lineage>
</organism>
<accession>A0A2T6C8A8</accession>
<evidence type="ECO:0000313" key="3">
    <source>
        <dbReference type="Proteomes" id="UP000244240"/>
    </source>
</evidence>
<dbReference type="InterPro" id="IPR009381">
    <property type="entry name" value="Trehalose_catabolism_ThuA_prok"/>
</dbReference>
<reference evidence="2 3" key="1">
    <citation type="submission" date="2018-04" db="EMBL/GenBank/DDBJ databases">
        <title>Genomic Encyclopedia of Archaeal and Bacterial Type Strains, Phase II (KMG-II): from individual species to whole genera.</title>
        <authorList>
            <person name="Goeker M."/>
        </authorList>
    </citation>
    <scope>NUCLEOTIDE SEQUENCE [LARGE SCALE GENOMIC DNA]</scope>
    <source>
        <strain evidence="2 3">DSM 45787</strain>
    </source>
</reference>
<dbReference type="InterPro" id="IPR029010">
    <property type="entry name" value="ThuA-like"/>
</dbReference>
<dbReference type="EMBL" id="QBKR01000002">
    <property type="protein sequence ID" value="PTX64551.1"/>
    <property type="molecule type" value="Genomic_DNA"/>
</dbReference>
<sequence length="246" mass="28088">MANGIRVTVWNENRHEKTNEKVKSIYPRGIHGAIGDFLSREGMDVTTATLDEAEHGLTEEVLARTDVLIWWGHQAHDEVKEEIVERVQKRVLEGMGLIVLHSGHFSKIFKKLMGTTCDLKWRDIGETERIWTVSPRHPIAEGIGESIRLEKEEMYGEFFDIPEPEELVFVSWFEGGEVFRSGCTYTRGLGKVFYFRPGHETYPTYHQPEVQKVISNAVRWAASTAGNTPVFGNVEPAENLQRNMKS</sequence>
<dbReference type="SUPFAM" id="SSF52317">
    <property type="entry name" value="Class I glutamine amidotransferase-like"/>
    <property type="match status" value="1"/>
</dbReference>
<dbReference type="Proteomes" id="UP000244240">
    <property type="component" value="Unassembled WGS sequence"/>
</dbReference>
<dbReference type="AlphaFoldDB" id="A0A2T6C8A8"/>
<dbReference type="OrthoDB" id="252909at2"/>
<gene>
    <name evidence="2" type="ORF">C8P63_10244</name>
</gene>
<proteinExistence type="predicted"/>
<evidence type="ECO:0000259" key="1">
    <source>
        <dbReference type="Pfam" id="PF06283"/>
    </source>
</evidence>
<name>A0A2T6C8A8_9BACL</name>
<dbReference type="InterPro" id="IPR029062">
    <property type="entry name" value="Class_I_gatase-like"/>
</dbReference>
<evidence type="ECO:0000313" key="2">
    <source>
        <dbReference type="EMBL" id="PTX64551.1"/>
    </source>
</evidence>
<comment type="caution">
    <text evidence="2">The sequence shown here is derived from an EMBL/GenBank/DDBJ whole genome shotgun (WGS) entry which is preliminary data.</text>
</comment>
<dbReference type="RefSeq" id="WP_108021624.1">
    <property type="nucleotide sequence ID" value="NZ_QBKR01000002.1"/>
</dbReference>
<dbReference type="Gene3D" id="3.40.50.880">
    <property type="match status" value="1"/>
</dbReference>
<protein>
    <submittedName>
        <fullName evidence="2">Trehalose utilization protein</fullName>
    </submittedName>
</protein>
<dbReference type="Pfam" id="PF06283">
    <property type="entry name" value="ThuA"/>
    <property type="match status" value="1"/>
</dbReference>
<keyword evidence="3" id="KW-1185">Reference proteome</keyword>